<gene>
    <name evidence="9" type="ORF">DYU05_09510</name>
</gene>
<dbReference type="InterPro" id="IPR003594">
    <property type="entry name" value="HATPase_dom"/>
</dbReference>
<dbReference type="AlphaFoldDB" id="A0A3E2NXZ3"/>
<feature type="domain" description="PAC" evidence="8">
    <location>
        <begin position="214"/>
        <end position="266"/>
    </location>
</feature>
<dbReference type="EC" id="2.7.13.3" evidence="2"/>
<evidence type="ECO:0000259" key="6">
    <source>
        <dbReference type="PROSITE" id="PS50109"/>
    </source>
</evidence>
<dbReference type="SUPFAM" id="SSF55874">
    <property type="entry name" value="ATPase domain of HSP90 chaperone/DNA topoisomerase II/histidine kinase"/>
    <property type="match status" value="1"/>
</dbReference>
<evidence type="ECO:0000259" key="7">
    <source>
        <dbReference type="PROSITE" id="PS50112"/>
    </source>
</evidence>
<feature type="domain" description="Histidine kinase" evidence="6">
    <location>
        <begin position="284"/>
        <end position="494"/>
    </location>
</feature>
<dbReference type="PANTHER" id="PTHR43304:SF1">
    <property type="entry name" value="PAC DOMAIN-CONTAINING PROTEIN"/>
    <property type="match status" value="1"/>
</dbReference>
<dbReference type="InterPro" id="IPR000700">
    <property type="entry name" value="PAS-assoc_C"/>
</dbReference>
<evidence type="ECO:0000313" key="9">
    <source>
        <dbReference type="EMBL" id="RFZ85809.1"/>
    </source>
</evidence>
<keyword evidence="4" id="KW-0808">Transferase</keyword>
<evidence type="ECO:0000313" key="10">
    <source>
        <dbReference type="Proteomes" id="UP000260823"/>
    </source>
</evidence>
<dbReference type="PROSITE" id="PS50112">
    <property type="entry name" value="PAS"/>
    <property type="match status" value="1"/>
</dbReference>
<dbReference type="GO" id="GO:0004673">
    <property type="term" value="F:protein histidine kinase activity"/>
    <property type="evidence" value="ECO:0007669"/>
    <property type="project" value="UniProtKB-EC"/>
</dbReference>
<accession>A0A3E2NXZ3</accession>
<dbReference type="Pfam" id="PF08447">
    <property type="entry name" value="PAS_3"/>
    <property type="match status" value="1"/>
</dbReference>
<feature type="domain" description="PAS" evidence="7">
    <location>
        <begin position="14"/>
        <end position="56"/>
    </location>
</feature>
<dbReference type="InterPro" id="IPR035965">
    <property type="entry name" value="PAS-like_dom_sf"/>
</dbReference>
<evidence type="ECO:0000256" key="2">
    <source>
        <dbReference type="ARBA" id="ARBA00012438"/>
    </source>
</evidence>
<dbReference type="PRINTS" id="PR00344">
    <property type="entry name" value="BCTRLSENSOR"/>
</dbReference>
<organism evidence="9 10">
    <name type="scientific">Mucilaginibacter terrenus</name>
    <dbReference type="NCBI Taxonomy" id="2482727"/>
    <lineage>
        <taxon>Bacteria</taxon>
        <taxon>Pseudomonadati</taxon>
        <taxon>Bacteroidota</taxon>
        <taxon>Sphingobacteriia</taxon>
        <taxon>Sphingobacteriales</taxon>
        <taxon>Sphingobacteriaceae</taxon>
        <taxon>Mucilaginibacter</taxon>
    </lineage>
</organism>
<evidence type="ECO:0000256" key="5">
    <source>
        <dbReference type="ARBA" id="ARBA00022777"/>
    </source>
</evidence>
<dbReference type="InterPro" id="IPR013655">
    <property type="entry name" value="PAS_fold_3"/>
</dbReference>
<dbReference type="InterPro" id="IPR000014">
    <property type="entry name" value="PAS"/>
</dbReference>
<dbReference type="Proteomes" id="UP000260823">
    <property type="component" value="Unassembled WGS sequence"/>
</dbReference>
<keyword evidence="10" id="KW-1185">Reference proteome</keyword>
<evidence type="ECO:0000256" key="1">
    <source>
        <dbReference type="ARBA" id="ARBA00000085"/>
    </source>
</evidence>
<proteinExistence type="predicted"/>
<reference evidence="9 10" key="1">
    <citation type="submission" date="2018-08" db="EMBL/GenBank/DDBJ databases">
        <title>Mucilaginibacter terrae sp. nov., isolated from manganese diggings.</title>
        <authorList>
            <person name="Huang Y."/>
            <person name="Zhou Z."/>
        </authorList>
    </citation>
    <scope>NUCLEOTIDE SEQUENCE [LARGE SCALE GENOMIC DNA]</scope>
    <source>
        <strain evidence="9 10">ZH6</strain>
    </source>
</reference>
<dbReference type="RefSeq" id="WP_117382706.1">
    <property type="nucleotide sequence ID" value="NZ_QWDE01000001.1"/>
</dbReference>
<evidence type="ECO:0000256" key="4">
    <source>
        <dbReference type="ARBA" id="ARBA00022679"/>
    </source>
</evidence>
<dbReference type="InterPro" id="IPR036890">
    <property type="entry name" value="HATPase_C_sf"/>
</dbReference>
<dbReference type="OrthoDB" id="1522284at2"/>
<evidence type="ECO:0000256" key="3">
    <source>
        <dbReference type="ARBA" id="ARBA00022553"/>
    </source>
</evidence>
<sequence>MMSNSVTDNFSEESAARLARLINNVNTGIWQYDQVTQKAQWSAGFYALLGYKPGDIECSYKNFYDNLLYHGDKAAFIKAIHYSGPGPAPVAQVRLLTRHKGYQWFESTALKYDGDDGRFIYGVLSNIDHHKLTELKAKKAEFLYAETSRIARIGGWEIDIPTMGLYMSPEIFEIYQLYGDVNMTFDEAISFFEPQYQPVITKAIDDAIKLCKPYDQEMLFRTAKNNVIWVRAKGEPIIDDDGKCVKVRGIFQDIDIIKRRGLSMQSSINLLDDQNKRLQNFAYIVSHNLRSHAGNLKFMVNLFEESTAEADKEEIFSHIKTISHSLTATMGHLDEIVKIQSEIGKERKNLSFQSIFNNVVAALDTNIQAGKVQLKTDFSRAQEISYIPAYLESIFQNLLTNAIKYRHPQRQPIITCYTYKEQEHIYLVFEDNGVGIDMQRYGDQLFGMYRTFHNNKDAKGIGLFMTRNQVEALGGSIDVESTVDVGTKFTVRLS</sequence>
<dbReference type="PROSITE" id="PS50109">
    <property type="entry name" value="HIS_KIN"/>
    <property type="match status" value="1"/>
</dbReference>
<evidence type="ECO:0000259" key="8">
    <source>
        <dbReference type="PROSITE" id="PS50113"/>
    </source>
</evidence>
<dbReference type="InterPro" id="IPR005467">
    <property type="entry name" value="His_kinase_dom"/>
</dbReference>
<comment type="catalytic activity">
    <reaction evidence="1">
        <text>ATP + protein L-histidine = ADP + protein N-phospho-L-histidine.</text>
        <dbReference type="EC" id="2.7.13.3"/>
    </reaction>
</comment>
<keyword evidence="3" id="KW-0597">Phosphoprotein</keyword>
<dbReference type="SMART" id="SM00387">
    <property type="entry name" value="HATPase_c"/>
    <property type="match status" value="1"/>
</dbReference>
<dbReference type="Gene3D" id="3.30.565.10">
    <property type="entry name" value="Histidine kinase-like ATPase, C-terminal domain"/>
    <property type="match status" value="1"/>
</dbReference>
<comment type="caution">
    <text evidence="9">The sequence shown here is derived from an EMBL/GenBank/DDBJ whole genome shotgun (WGS) entry which is preliminary data.</text>
</comment>
<dbReference type="PANTHER" id="PTHR43304">
    <property type="entry name" value="PHYTOCHROME-LIKE PROTEIN CPH1"/>
    <property type="match status" value="1"/>
</dbReference>
<protein>
    <recommendedName>
        <fullName evidence="2">histidine kinase</fullName>
        <ecNumber evidence="2">2.7.13.3</ecNumber>
    </recommendedName>
</protein>
<dbReference type="CDD" id="cd00130">
    <property type="entry name" value="PAS"/>
    <property type="match status" value="1"/>
</dbReference>
<dbReference type="SUPFAM" id="SSF55785">
    <property type="entry name" value="PYP-like sensor domain (PAS domain)"/>
    <property type="match status" value="2"/>
</dbReference>
<dbReference type="Pfam" id="PF02518">
    <property type="entry name" value="HATPase_c"/>
    <property type="match status" value="1"/>
</dbReference>
<dbReference type="EMBL" id="QWDE01000001">
    <property type="protein sequence ID" value="RFZ85809.1"/>
    <property type="molecule type" value="Genomic_DNA"/>
</dbReference>
<dbReference type="Gene3D" id="3.30.450.20">
    <property type="entry name" value="PAS domain"/>
    <property type="match status" value="2"/>
</dbReference>
<name>A0A3E2NXZ3_9SPHI</name>
<dbReference type="InterPro" id="IPR004358">
    <property type="entry name" value="Sig_transdc_His_kin-like_C"/>
</dbReference>
<dbReference type="PROSITE" id="PS50113">
    <property type="entry name" value="PAC"/>
    <property type="match status" value="1"/>
</dbReference>
<dbReference type="InterPro" id="IPR052162">
    <property type="entry name" value="Sensor_kinase/Photoreceptor"/>
</dbReference>
<keyword evidence="5" id="KW-0418">Kinase</keyword>